<organism evidence="4 5">
    <name type="scientific">Paenibacillus aestuarii</name>
    <dbReference type="NCBI Taxonomy" id="516965"/>
    <lineage>
        <taxon>Bacteria</taxon>
        <taxon>Bacillati</taxon>
        <taxon>Bacillota</taxon>
        <taxon>Bacilli</taxon>
        <taxon>Bacillales</taxon>
        <taxon>Paenibacillaceae</taxon>
        <taxon>Paenibacillus</taxon>
    </lineage>
</organism>
<dbReference type="InterPro" id="IPR015910">
    <property type="entry name" value="I/U_nuclsd_hydro_CS"/>
</dbReference>
<proteinExistence type="predicted"/>
<dbReference type="CDD" id="cd02651">
    <property type="entry name" value="nuc_hydro_IU_UC_XIUA"/>
    <property type="match status" value="1"/>
</dbReference>
<dbReference type="InterPro" id="IPR001910">
    <property type="entry name" value="Inosine/uridine_hydrolase_dom"/>
</dbReference>
<dbReference type="PANTHER" id="PTHR12304">
    <property type="entry name" value="INOSINE-URIDINE PREFERRING NUCLEOSIDE HYDROLASE"/>
    <property type="match status" value="1"/>
</dbReference>
<dbReference type="SUPFAM" id="SSF53590">
    <property type="entry name" value="Nucleoside hydrolase"/>
    <property type="match status" value="1"/>
</dbReference>
<evidence type="ECO:0000313" key="5">
    <source>
        <dbReference type="Proteomes" id="UP001596044"/>
    </source>
</evidence>
<reference evidence="5" key="1">
    <citation type="journal article" date="2019" name="Int. J. Syst. Evol. Microbiol.">
        <title>The Global Catalogue of Microorganisms (GCM) 10K type strain sequencing project: providing services to taxonomists for standard genome sequencing and annotation.</title>
        <authorList>
            <consortium name="The Broad Institute Genomics Platform"/>
            <consortium name="The Broad Institute Genome Sequencing Center for Infectious Disease"/>
            <person name="Wu L."/>
            <person name="Ma J."/>
        </authorList>
    </citation>
    <scope>NUCLEOTIDE SEQUENCE [LARGE SCALE GENOMIC DNA]</scope>
    <source>
        <strain evidence="5">KACC 11904</strain>
    </source>
</reference>
<evidence type="ECO:0000256" key="2">
    <source>
        <dbReference type="ARBA" id="ARBA00023295"/>
    </source>
</evidence>
<protein>
    <submittedName>
        <fullName evidence="4">Nucleoside hydrolase</fullName>
    </submittedName>
</protein>
<dbReference type="Proteomes" id="UP001596044">
    <property type="component" value="Unassembled WGS sequence"/>
</dbReference>
<comment type="caution">
    <text evidence="4">The sequence shown here is derived from an EMBL/GenBank/DDBJ whole genome shotgun (WGS) entry which is preliminary data.</text>
</comment>
<dbReference type="InterPro" id="IPR036452">
    <property type="entry name" value="Ribo_hydro-like"/>
</dbReference>
<dbReference type="PANTHER" id="PTHR12304:SF4">
    <property type="entry name" value="URIDINE NUCLEOSIDASE"/>
    <property type="match status" value="1"/>
</dbReference>
<sequence length="308" mass="33033">MSKRRILIDCDPGIDDTIAIILAACSPIIELVGITTVSGNVGVDKTTLNALKICEFAGIADTPVARGAERPLVREPITGDVHGESGIGGVELPFPTKTVIGEHAVDFIIRTLLESEGDITLVPIGPLTNIALAIRKEPSIISKIQEIVIMGGGTFGNITPAAEFNFYADAEAAAVVFASALPITMIGLDLTHQAIATETVKDQIASIDNDVSQFVLELLGFYDSNYKKMGFEGAVVHDLCCVAYCIDSSLFATRHVYVDIETKDELLYGASIVDLQGVTGKQPNANVAIHLNQEKFWSLLINTLRQYS</sequence>
<dbReference type="RefSeq" id="WP_270884385.1">
    <property type="nucleotide sequence ID" value="NZ_JAQFVF010000069.1"/>
</dbReference>
<dbReference type="Pfam" id="PF01156">
    <property type="entry name" value="IU_nuc_hydro"/>
    <property type="match status" value="1"/>
</dbReference>
<dbReference type="Gene3D" id="3.90.245.10">
    <property type="entry name" value="Ribonucleoside hydrolase-like"/>
    <property type="match status" value="1"/>
</dbReference>
<dbReference type="EMBL" id="JBHSMJ010000031">
    <property type="protein sequence ID" value="MFC5451023.1"/>
    <property type="molecule type" value="Genomic_DNA"/>
</dbReference>
<keyword evidence="2" id="KW-0326">Glycosidase</keyword>
<evidence type="ECO:0000259" key="3">
    <source>
        <dbReference type="Pfam" id="PF01156"/>
    </source>
</evidence>
<dbReference type="PROSITE" id="PS01247">
    <property type="entry name" value="IUNH"/>
    <property type="match status" value="1"/>
</dbReference>
<feature type="domain" description="Inosine/uridine-preferring nucleoside hydrolase" evidence="3">
    <location>
        <begin position="6"/>
        <end position="297"/>
    </location>
</feature>
<keyword evidence="1 4" id="KW-0378">Hydrolase</keyword>
<dbReference type="GO" id="GO:0016787">
    <property type="term" value="F:hydrolase activity"/>
    <property type="evidence" value="ECO:0007669"/>
    <property type="project" value="UniProtKB-KW"/>
</dbReference>
<name>A0ABW0KC88_9BACL</name>
<dbReference type="InterPro" id="IPR023186">
    <property type="entry name" value="IUNH"/>
</dbReference>
<evidence type="ECO:0000256" key="1">
    <source>
        <dbReference type="ARBA" id="ARBA00022801"/>
    </source>
</evidence>
<gene>
    <name evidence="4" type="ORF">ACFPOG_22560</name>
</gene>
<accession>A0ABW0KC88</accession>
<evidence type="ECO:0000313" key="4">
    <source>
        <dbReference type="EMBL" id="MFC5451023.1"/>
    </source>
</evidence>
<keyword evidence="5" id="KW-1185">Reference proteome</keyword>